<dbReference type="EMBL" id="LCQQ01000016">
    <property type="protein sequence ID" value="KKW21052.1"/>
    <property type="molecule type" value="Genomic_DNA"/>
</dbReference>
<accession>A0A0G1Z151</accession>
<feature type="transmembrane region" description="Helical" evidence="1">
    <location>
        <begin position="73"/>
        <end position="101"/>
    </location>
</feature>
<feature type="transmembrane region" description="Helical" evidence="1">
    <location>
        <begin position="148"/>
        <end position="165"/>
    </location>
</feature>
<comment type="caution">
    <text evidence="2">The sequence shown here is derived from an EMBL/GenBank/DDBJ whole genome shotgun (WGS) entry which is preliminary data.</text>
</comment>
<proteinExistence type="predicted"/>
<evidence type="ECO:0000256" key="1">
    <source>
        <dbReference type="SAM" id="Phobius"/>
    </source>
</evidence>
<gene>
    <name evidence="2" type="ORF">UY61_C0016G0008</name>
</gene>
<feature type="transmembrane region" description="Helical" evidence="1">
    <location>
        <begin position="171"/>
        <end position="191"/>
    </location>
</feature>
<name>A0A0G1Z151_9BACT</name>
<evidence type="ECO:0000313" key="2">
    <source>
        <dbReference type="EMBL" id="KKW21052.1"/>
    </source>
</evidence>
<dbReference type="Proteomes" id="UP000034201">
    <property type="component" value="Unassembled WGS sequence"/>
</dbReference>
<evidence type="ECO:0000313" key="3">
    <source>
        <dbReference type="Proteomes" id="UP000034201"/>
    </source>
</evidence>
<protein>
    <submittedName>
        <fullName evidence="2">Uncharacterized protein</fullName>
    </submittedName>
</protein>
<keyword evidence="1" id="KW-0812">Transmembrane</keyword>
<sequence>MGFWNAIAGVMDVLFGRFLAWLLGAPNTPGAAERYARRLWRIMLIGLIVPPGSVFIGWAVAREDIGFGMSSYPFARLIMGVGMAIGLPILIVVGGAAATVATVLARGFGAKPENADAFVRAYLAVLVWYIFALDLMMLIGVRASAGELFGGIVAGVALGLIAFAWDYTLGWGRAIVFTYFIVRAVLIVTGLTPDGLWMETIGYPVASKVQTLGAAHDNKVMLAAARADVAVRKDASSDELRQIISRMESGKISDRLAATEDYAAWKKKYAGGIRGALQSVADMTKK</sequence>
<dbReference type="AlphaFoldDB" id="A0A0G1Z151"/>
<feature type="transmembrane region" description="Helical" evidence="1">
    <location>
        <begin position="121"/>
        <end position="141"/>
    </location>
</feature>
<reference evidence="2 3" key="1">
    <citation type="journal article" date="2015" name="Nature">
        <title>rRNA introns, odd ribosomes, and small enigmatic genomes across a large radiation of phyla.</title>
        <authorList>
            <person name="Brown C.T."/>
            <person name="Hug L.A."/>
            <person name="Thomas B.C."/>
            <person name="Sharon I."/>
            <person name="Castelle C.J."/>
            <person name="Singh A."/>
            <person name="Wilkins M.J."/>
            <person name="Williams K.H."/>
            <person name="Banfield J.F."/>
        </authorList>
    </citation>
    <scope>NUCLEOTIDE SEQUENCE [LARGE SCALE GENOMIC DNA]</scope>
</reference>
<keyword evidence="1" id="KW-1133">Transmembrane helix</keyword>
<keyword evidence="1" id="KW-0472">Membrane</keyword>
<feature type="transmembrane region" description="Helical" evidence="1">
    <location>
        <begin position="42"/>
        <end position="61"/>
    </location>
</feature>
<organism evidence="2 3">
    <name type="scientific">Candidatus Adlerbacteria bacterium GW2011_GWC1_50_9</name>
    <dbReference type="NCBI Taxonomy" id="1618608"/>
    <lineage>
        <taxon>Bacteria</taxon>
        <taxon>Candidatus Adleribacteriota</taxon>
    </lineage>
</organism>